<dbReference type="InterPro" id="IPR015421">
    <property type="entry name" value="PyrdxlP-dep_Trfase_major"/>
</dbReference>
<dbReference type="InterPro" id="IPR023603">
    <property type="entry name" value="Low_specificity_L-TA-like"/>
</dbReference>
<dbReference type="PANTHER" id="PTHR48097">
    <property type="entry name" value="L-THREONINE ALDOLASE-RELATED"/>
    <property type="match status" value="1"/>
</dbReference>
<keyword evidence="3" id="KW-0663">Pyridoxal phosphate</keyword>
<feature type="domain" description="Aromatic amino acid beta-eliminating lyase/threonine aldolase" evidence="6">
    <location>
        <begin position="3"/>
        <end position="285"/>
    </location>
</feature>
<sequence>MIDLRSDTVTQPSPAMRRAMAEAEVGDDVLDGDPTTRRLEARVAALLGKEAGLFFPSGTQANQVAVHVLAPRGSEVIVEAEAHIVHFEKAAAAVLSGVQLLPVRGTNGVLAPEHVAAAVRLGSVFLPRTSLIAVENTHNAAGGRVTPPDVMDAIAAVARERELPVHVDGARLWNAAVATEVPAARLVRDATTVMVSFSKGLGCPVGSCLAGPRAVIDEAWHARARFGGGMRQTGILTAACLHALDHHLDRLGQDHLHAKLLGERLQGHSAFTVVPPETNIVMLDLVRHTAEAAISRLAAAGVKVSHFGPRRVRAVTHLNVTREDVERAAKIIGDVL</sequence>
<accession>A0A0H4T9Q4</accession>
<dbReference type="NCBIfam" id="NF041359">
    <property type="entry name" value="GntG_guanitoxin"/>
    <property type="match status" value="1"/>
</dbReference>
<organism evidence="7">
    <name type="scientific">uncultured Gemmatimonadetes bacterium Rifle_16ft_4_minimus_7</name>
    <dbReference type="NCBI Taxonomy" id="1665098"/>
    <lineage>
        <taxon>Bacteria</taxon>
        <taxon>Pseudomonadati</taxon>
        <taxon>Gemmatimonadota</taxon>
        <taxon>environmental samples</taxon>
    </lineage>
</organism>
<comment type="similarity">
    <text evidence="2">Belongs to the threonine aldolase family.</text>
</comment>
<dbReference type="SUPFAM" id="SSF53383">
    <property type="entry name" value="PLP-dependent transferases"/>
    <property type="match status" value="1"/>
</dbReference>
<evidence type="ECO:0000256" key="3">
    <source>
        <dbReference type="ARBA" id="ARBA00022898"/>
    </source>
</evidence>
<dbReference type="Gene3D" id="3.90.1150.10">
    <property type="entry name" value="Aspartate Aminotransferase, domain 1"/>
    <property type="match status" value="1"/>
</dbReference>
<evidence type="ECO:0000256" key="4">
    <source>
        <dbReference type="ARBA" id="ARBA00023239"/>
    </source>
</evidence>
<dbReference type="AlphaFoldDB" id="A0A0H4T9Q4"/>
<evidence type="ECO:0000313" key="7">
    <source>
        <dbReference type="EMBL" id="AKQ04651.1"/>
    </source>
</evidence>
<feature type="modified residue" description="N6-(pyridoxal phosphate)lysine" evidence="5">
    <location>
        <position position="199"/>
    </location>
</feature>
<reference evidence="7" key="1">
    <citation type="journal article" date="2015" name="ISME J.">
        <title>Aquifer environment selects for microbial species cohorts in sediment and groundwater.</title>
        <authorList>
            <person name="Hug L.A."/>
            <person name="Thomas B.C."/>
            <person name="Brown C.T."/>
            <person name="Frischkorn K.R."/>
            <person name="Williams K.H."/>
            <person name="Tringe S.G."/>
            <person name="Banfield J.F."/>
        </authorList>
    </citation>
    <scope>NUCLEOTIDE SEQUENCE</scope>
</reference>
<dbReference type="GO" id="GO:0008732">
    <property type="term" value="F:L-allo-threonine aldolase activity"/>
    <property type="evidence" value="ECO:0007669"/>
    <property type="project" value="TreeGrafter"/>
</dbReference>
<dbReference type="Pfam" id="PF01212">
    <property type="entry name" value="Beta_elim_lyase"/>
    <property type="match status" value="1"/>
</dbReference>
<dbReference type="InterPro" id="IPR001597">
    <property type="entry name" value="ArAA_b-elim_lyase/Thr_aldolase"/>
</dbReference>
<comment type="cofactor">
    <cofactor evidence="1">
        <name>pyridoxal 5'-phosphate</name>
        <dbReference type="ChEBI" id="CHEBI:597326"/>
    </cofactor>
</comment>
<evidence type="ECO:0000256" key="2">
    <source>
        <dbReference type="ARBA" id="ARBA00006966"/>
    </source>
</evidence>
<dbReference type="GO" id="GO:0006545">
    <property type="term" value="P:glycine biosynthetic process"/>
    <property type="evidence" value="ECO:0007669"/>
    <property type="project" value="TreeGrafter"/>
</dbReference>
<dbReference type="PIRSF" id="PIRSF017617">
    <property type="entry name" value="Thr_aldolase"/>
    <property type="match status" value="1"/>
</dbReference>
<keyword evidence="4 7" id="KW-0456">Lyase</keyword>
<evidence type="ECO:0000256" key="5">
    <source>
        <dbReference type="PIRSR" id="PIRSR017617-1"/>
    </source>
</evidence>
<dbReference type="InterPro" id="IPR015424">
    <property type="entry name" value="PyrdxlP-dep_Trfase"/>
</dbReference>
<dbReference type="InterPro" id="IPR015422">
    <property type="entry name" value="PyrdxlP-dep_Trfase_small"/>
</dbReference>
<dbReference type="EC" id="4.1.2.5" evidence="7"/>
<proteinExistence type="inferred from homology"/>
<name>A0A0H4T9Q4_9BACT</name>
<dbReference type="GO" id="GO:0006567">
    <property type="term" value="P:L-threonine catabolic process"/>
    <property type="evidence" value="ECO:0007669"/>
    <property type="project" value="TreeGrafter"/>
</dbReference>
<protein>
    <submittedName>
        <fullName evidence="7">Threonine aldolase, threonine aldolase</fullName>
        <ecNumber evidence="7">4.1.2.5</ecNumber>
    </submittedName>
</protein>
<dbReference type="FunFam" id="3.40.640.10:FF:000030">
    <property type="entry name" value="Low-specificity L-threonine aldolase"/>
    <property type="match status" value="1"/>
</dbReference>
<dbReference type="Gene3D" id="3.40.640.10">
    <property type="entry name" value="Type I PLP-dependent aspartate aminotransferase-like (Major domain)"/>
    <property type="match status" value="1"/>
</dbReference>
<dbReference type="PANTHER" id="PTHR48097:SF9">
    <property type="entry name" value="L-THREONINE ALDOLASE"/>
    <property type="match status" value="1"/>
</dbReference>
<evidence type="ECO:0000259" key="6">
    <source>
        <dbReference type="Pfam" id="PF01212"/>
    </source>
</evidence>
<dbReference type="EMBL" id="KT007046">
    <property type="protein sequence ID" value="AKQ04651.1"/>
    <property type="molecule type" value="Genomic_DNA"/>
</dbReference>
<evidence type="ECO:0000256" key="1">
    <source>
        <dbReference type="ARBA" id="ARBA00001933"/>
    </source>
</evidence>
<dbReference type="GO" id="GO:0005829">
    <property type="term" value="C:cytosol"/>
    <property type="evidence" value="ECO:0007669"/>
    <property type="project" value="TreeGrafter"/>
</dbReference>